<dbReference type="RefSeq" id="WP_077669768.1">
    <property type="nucleotide sequence ID" value="NZ_MUFR01000029.1"/>
</dbReference>
<proteinExistence type="predicted"/>
<accession>A0ABX3KP17</accession>
<feature type="region of interest" description="Disordered" evidence="2">
    <location>
        <begin position="1"/>
        <end position="41"/>
    </location>
</feature>
<feature type="compositionally biased region" description="Basic and acidic residues" evidence="2">
    <location>
        <begin position="1"/>
        <end position="11"/>
    </location>
</feature>
<sequence length="378" mass="41489">MTDNKNTDTKSNKATTPSSPKTQATDASSSGKTAKKSASSGGRGGIVLGAIAIAIALGSSGWVFYHGHQQATVLQNTVSAQQSQIANLEQSLSQQQKAAEKAREQLEDATTTRLNQQDSSLKSLQKAMADVKGRRPNDWLLAEADYLIRMAGRKVWLEHDAQSATALMEAADHRIAQLNDPSLVPIRQALADDITALKAVKRVDKDGIVLRLTSMQRQVEDLPLASAVIPEAEETQAPVVSESVNDWQANLTTSLKGFVDDFITYRKRDGNVVPLLSPTQSYYLQENLKNKLDQAMRAVYQGNDTLYHEALGMAQDWALRFYNQDANATRRFVEQLNALNEQRIGVDLPQKLSSQTLVSDEIDTRLRRDIAPLTGGQS</sequence>
<keyword evidence="5" id="KW-1185">Reference proteome</keyword>
<protein>
    <recommendedName>
        <fullName evidence="6">Heme biosynthesis operon protein HemX</fullName>
    </recommendedName>
</protein>
<evidence type="ECO:0000256" key="1">
    <source>
        <dbReference type="SAM" id="Coils"/>
    </source>
</evidence>
<keyword evidence="3" id="KW-1133">Transmembrane helix</keyword>
<keyword evidence="3" id="KW-0812">Transmembrane</keyword>
<comment type="caution">
    <text evidence="4">The sequence shown here is derived from an EMBL/GenBank/DDBJ whole genome shotgun (WGS) entry which is preliminary data.</text>
</comment>
<dbReference type="PANTHER" id="PTHR38043">
    <property type="entry name" value="PROTEIN HEMX"/>
    <property type="match status" value="1"/>
</dbReference>
<organism evidence="4 5">
    <name type="scientific">Salinivibrio costicola subsp. alcaliphilus</name>
    <dbReference type="NCBI Taxonomy" id="272773"/>
    <lineage>
        <taxon>Bacteria</taxon>
        <taxon>Pseudomonadati</taxon>
        <taxon>Pseudomonadota</taxon>
        <taxon>Gammaproteobacteria</taxon>
        <taxon>Vibrionales</taxon>
        <taxon>Vibrionaceae</taxon>
        <taxon>Salinivibrio</taxon>
    </lineage>
</organism>
<evidence type="ECO:0000256" key="2">
    <source>
        <dbReference type="SAM" id="MobiDB-lite"/>
    </source>
</evidence>
<feature type="transmembrane region" description="Helical" evidence="3">
    <location>
        <begin position="45"/>
        <end position="65"/>
    </location>
</feature>
<evidence type="ECO:0000256" key="3">
    <source>
        <dbReference type="SAM" id="Phobius"/>
    </source>
</evidence>
<evidence type="ECO:0008006" key="6">
    <source>
        <dbReference type="Google" id="ProtNLM"/>
    </source>
</evidence>
<feature type="compositionally biased region" description="Low complexity" evidence="2">
    <location>
        <begin position="27"/>
        <end position="40"/>
    </location>
</feature>
<feature type="compositionally biased region" description="Polar residues" evidence="2">
    <location>
        <begin position="12"/>
        <end position="26"/>
    </location>
</feature>
<feature type="coiled-coil region" evidence="1">
    <location>
        <begin position="71"/>
        <end position="119"/>
    </location>
</feature>
<gene>
    <name evidence="4" type="ORF">BZJ21_10750</name>
</gene>
<dbReference type="Proteomes" id="UP000189431">
    <property type="component" value="Unassembled WGS sequence"/>
</dbReference>
<keyword evidence="1" id="KW-0175">Coiled coil</keyword>
<name>A0ABX3KP17_SALCS</name>
<dbReference type="Pfam" id="PF04375">
    <property type="entry name" value="HemX"/>
    <property type="match status" value="1"/>
</dbReference>
<dbReference type="PANTHER" id="PTHR38043:SF1">
    <property type="entry name" value="PROTEIN HEMX"/>
    <property type="match status" value="1"/>
</dbReference>
<evidence type="ECO:0000313" key="4">
    <source>
        <dbReference type="EMBL" id="OOF33456.1"/>
    </source>
</evidence>
<dbReference type="InterPro" id="IPR007470">
    <property type="entry name" value="HemX"/>
</dbReference>
<keyword evidence="3" id="KW-0472">Membrane</keyword>
<reference evidence="5" key="1">
    <citation type="submission" date="2017-01" db="EMBL/GenBank/DDBJ databases">
        <title>Draft genome of the species Salinivibrio costicola subsp. alcaliphilus.</title>
        <authorList>
            <person name="Lopez-Hermoso C."/>
            <person name="De La Haba R."/>
            <person name="Sanchez-Porro C."/>
            <person name="Ventosa A."/>
        </authorList>
    </citation>
    <scope>NUCLEOTIDE SEQUENCE [LARGE SCALE GENOMIC DNA]</scope>
    <source>
        <strain evidence="5">CBH448</strain>
    </source>
</reference>
<dbReference type="EMBL" id="MUFR01000029">
    <property type="protein sequence ID" value="OOF33456.1"/>
    <property type="molecule type" value="Genomic_DNA"/>
</dbReference>
<evidence type="ECO:0000313" key="5">
    <source>
        <dbReference type="Proteomes" id="UP000189431"/>
    </source>
</evidence>